<comment type="caution">
    <text evidence="7">The sequence shown here is derived from an EMBL/GenBank/DDBJ whole genome shotgun (WGS) entry which is preliminary data.</text>
</comment>
<dbReference type="OrthoDB" id="418595at2759"/>
<dbReference type="PROSITE" id="PS50016">
    <property type="entry name" value="ZF_PHD_2"/>
    <property type="match status" value="1"/>
</dbReference>
<proteinExistence type="predicted"/>
<dbReference type="SMART" id="SM00249">
    <property type="entry name" value="PHD"/>
    <property type="match status" value="1"/>
</dbReference>
<dbReference type="InterPro" id="IPR011011">
    <property type="entry name" value="Znf_FYVE_PHD"/>
</dbReference>
<feature type="compositionally biased region" description="Basic and acidic residues" evidence="5">
    <location>
        <begin position="212"/>
        <end position="247"/>
    </location>
</feature>
<dbReference type="InterPro" id="IPR019786">
    <property type="entry name" value="Zinc_finger_PHD-type_CS"/>
</dbReference>
<dbReference type="InterPro" id="IPR053051">
    <property type="entry name" value="HDAC_complex_subunit"/>
</dbReference>
<dbReference type="GeneID" id="36514001"/>
<dbReference type="PANTHER" id="PTHR47793">
    <property type="entry name" value="HISTONE DEACETYLASE COMPLEX SUBUNIT CTI6"/>
    <property type="match status" value="1"/>
</dbReference>
<evidence type="ECO:0000313" key="7">
    <source>
        <dbReference type="EMBL" id="PRT52632.1"/>
    </source>
</evidence>
<dbReference type="GO" id="GO:0033698">
    <property type="term" value="C:Rpd3L complex"/>
    <property type="evidence" value="ECO:0007669"/>
    <property type="project" value="TreeGrafter"/>
</dbReference>
<feature type="domain" description="PHD-type" evidence="6">
    <location>
        <begin position="14"/>
        <end position="75"/>
    </location>
</feature>
<keyword evidence="2 4" id="KW-0863">Zinc-finger</keyword>
<dbReference type="PANTHER" id="PTHR47793:SF1">
    <property type="entry name" value="HISTONE DEACETYLASE COMPLEX SUBUNIT CTI6"/>
    <property type="match status" value="1"/>
</dbReference>
<dbReference type="PROSITE" id="PS01359">
    <property type="entry name" value="ZF_PHD_1"/>
    <property type="match status" value="1"/>
</dbReference>
<keyword evidence="8" id="KW-1185">Reference proteome</keyword>
<evidence type="ECO:0000259" key="6">
    <source>
        <dbReference type="PROSITE" id="PS50016"/>
    </source>
</evidence>
<evidence type="ECO:0000256" key="5">
    <source>
        <dbReference type="SAM" id="MobiDB-lite"/>
    </source>
</evidence>
<dbReference type="InterPro" id="IPR001965">
    <property type="entry name" value="Znf_PHD"/>
</dbReference>
<evidence type="ECO:0000256" key="1">
    <source>
        <dbReference type="ARBA" id="ARBA00022723"/>
    </source>
</evidence>
<dbReference type="GO" id="GO:0008270">
    <property type="term" value="F:zinc ion binding"/>
    <property type="evidence" value="ECO:0007669"/>
    <property type="project" value="UniProtKB-KW"/>
</dbReference>
<reference evidence="7 8" key="1">
    <citation type="submission" date="2017-04" db="EMBL/GenBank/DDBJ databases">
        <title>Genome sequencing of [Candida] sorbophila.</title>
        <authorList>
            <person name="Ahn J.O."/>
        </authorList>
    </citation>
    <scope>NUCLEOTIDE SEQUENCE [LARGE SCALE GENOMIC DNA]</scope>
    <source>
        <strain evidence="7 8">DS02</strain>
    </source>
</reference>
<keyword evidence="1" id="KW-0479">Metal-binding</keyword>
<evidence type="ECO:0000256" key="4">
    <source>
        <dbReference type="PROSITE-ProRule" id="PRU00146"/>
    </source>
</evidence>
<organism evidence="7 8">
    <name type="scientific">Wickerhamiella sorbophila</name>
    <dbReference type="NCBI Taxonomy" id="45607"/>
    <lineage>
        <taxon>Eukaryota</taxon>
        <taxon>Fungi</taxon>
        <taxon>Dikarya</taxon>
        <taxon>Ascomycota</taxon>
        <taxon>Saccharomycotina</taxon>
        <taxon>Dipodascomycetes</taxon>
        <taxon>Dipodascales</taxon>
        <taxon>Trichomonascaceae</taxon>
        <taxon>Wickerhamiella</taxon>
    </lineage>
</organism>
<dbReference type="STRING" id="45607.A0A2T0FCA0"/>
<feature type="compositionally biased region" description="Basic residues" evidence="5">
    <location>
        <begin position="248"/>
        <end position="265"/>
    </location>
</feature>
<name>A0A2T0FCA0_9ASCO</name>
<feature type="compositionally biased region" description="Acidic residues" evidence="5">
    <location>
        <begin position="186"/>
        <end position="211"/>
    </location>
</feature>
<dbReference type="GO" id="GO:0070210">
    <property type="term" value="C:Rpd3L-Expanded complex"/>
    <property type="evidence" value="ECO:0007669"/>
    <property type="project" value="TreeGrafter"/>
</dbReference>
<dbReference type="Pfam" id="PF00628">
    <property type="entry name" value="PHD"/>
    <property type="match status" value="1"/>
</dbReference>
<feature type="region of interest" description="Disordered" evidence="5">
    <location>
        <begin position="150"/>
        <end position="293"/>
    </location>
</feature>
<protein>
    <submittedName>
        <fullName evidence="7">Histone deacetylase complex subunit cti6</fullName>
    </submittedName>
</protein>
<dbReference type="AlphaFoldDB" id="A0A2T0FCA0"/>
<dbReference type="Gene3D" id="3.30.40.10">
    <property type="entry name" value="Zinc/RING finger domain, C3HC4 (zinc finger)"/>
    <property type="match status" value="1"/>
</dbReference>
<dbReference type="InterPro" id="IPR019787">
    <property type="entry name" value="Znf_PHD-finger"/>
</dbReference>
<accession>A0A2T0FCA0</accession>
<dbReference type="EMBL" id="NDIQ01000001">
    <property type="protein sequence ID" value="PRT52632.1"/>
    <property type="molecule type" value="Genomic_DNA"/>
</dbReference>
<evidence type="ECO:0000313" key="8">
    <source>
        <dbReference type="Proteomes" id="UP000238350"/>
    </source>
</evidence>
<dbReference type="RefSeq" id="XP_024662578.1">
    <property type="nucleotide sequence ID" value="XM_024806810.1"/>
</dbReference>
<evidence type="ECO:0000256" key="3">
    <source>
        <dbReference type="ARBA" id="ARBA00022833"/>
    </source>
</evidence>
<dbReference type="GO" id="GO:0061188">
    <property type="term" value="P:negative regulation of rDNA heterochromatin formation"/>
    <property type="evidence" value="ECO:0007669"/>
    <property type="project" value="TreeGrafter"/>
</dbReference>
<feature type="compositionally biased region" description="Basic and acidic residues" evidence="5">
    <location>
        <begin position="114"/>
        <end position="132"/>
    </location>
</feature>
<sequence>MVRKRKQDNDEGEVTRCVCGNEDLHFSAAAKRSGADPGLFIQCDKCHVWQHGYCVGFSRASEVPEVYYCEKCKPELHIIVVRPNGRTSRYIPYERKQGRMRRSSSASDSEPEIGNEKERRSSADERRRRTLNSREDVILQRVLEQSAQEALEAERMRGSGKTHRGAEKAESDDDEGNESQIHVSDDGEEEAPADSEDDGDAEDEDVEDEGEAEAKAETEAEPKEEEAGSKREASPEETKEAESPEPLRKKRKQEPKGPGKRRGPPAKKAAVPSPIQLSKKCKPRIPPPRSTLADMRKRVQAIIEFSGRTQIEMLKEAEARDAFVNDQRSRGAKSTADAMETLCIQHKTNIQSLEALTRNLLQWQELYG</sequence>
<feature type="region of interest" description="Disordered" evidence="5">
    <location>
        <begin position="91"/>
        <end position="132"/>
    </location>
</feature>
<gene>
    <name evidence="7" type="ORF">B9G98_00252</name>
</gene>
<evidence type="ECO:0000256" key="2">
    <source>
        <dbReference type="ARBA" id="ARBA00022771"/>
    </source>
</evidence>
<dbReference type="Proteomes" id="UP000238350">
    <property type="component" value="Unassembled WGS sequence"/>
</dbReference>
<keyword evidence="3" id="KW-0862">Zinc</keyword>
<dbReference type="SUPFAM" id="SSF57903">
    <property type="entry name" value="FYVE/PHD zinc finger"/>
    <property type="match status" value="1"/>
</dbReference>
<dbReference type="InterPro" id="IPR013083">
    <property type="entry name" value="Znf_RING/FYVE/PHD"/>
</dbReference>
<dbReference type="GO" id="GO:0061186">
    <property type="term" value="P:negative regulation of silent mating-type cassette heterochromatin formation"/>
    <property type="evidence" value="ECO:0007669"/>
    <property type="project" value="TreeGrafter"/>
</dbReference>